<sequence length="69" mass="7467">MTRAPIPGGGNGHVPVENIDSGRQSVSIQQGPPGSANTFDRRAKTLPRQYRALSRSTDDTDRAWFGRSA</sequence>
<dbReference type="AlphaFoldDB" id="A0AAD0P4F8"/>
<accession>A0AAD0P4F8</accession>
<protein>
    <submittedName>
        <fullName evidence="2">Uncharacterized protein</fullName>
    </submittedName>
</protein>
<evidence type="ECO:0000313" key="3">
    <source>
        <dbReference type="Proteomes" id="UP000249682"/>
    </source>
</evidence>
<dbReference type="EMBL" id="CP029543">
    <property type="protein sequence ID" value="AWV47270.1"/>
    <property type="molecule type" value="Genomic_DNA"/>
</dbReference>
<evidence type="ECO:0000313" key="2">
    <source>
        <dbReference type="EMBL" id="AWV47270.1"/>
    </source>
</evidence>
<dbReference type="Proteomes" id="UP000249682">
    <property type="component" value="Chromosome"/>
</dbReference>
<reference evidence="2 3" key="1">
    <citation type="submission" date="2018-05" db="EMBL/GenBank/DDBJ databases">
        <title>Evolution of small genomes with special reference to Mycobacterium leprae.</title>
        <authorList>
            <person name="Mohanty P.S."/>
            <person name="Bansal A.K."/>
            <person name="Gupta U.D."/>
            <person name="Naaz F."/>
            <person name="Dwivedi V.D."/>
            <person name="Singh H."/>
            <person name="Gupta G."/>
            <person name="Sharma S."/>
            <person name="Arora M."/>
        </authorList>
    </citation>
    <scope>NUCLEOTIDE SEQUENCE [LARGE SCALE GENOMIC DNA]</scope>
    <source>
        <strain evidence="2 3">MRHRU-235-G</strain>
    </source>
</reference>
<feature type="compositionally biased region" description="Basic and acidic residues" evidence="1">
    <location>
        <begin position="56"/>
        <end position="69"/>
    </location>
</feature>
<evidence type="ECO:0000256" key="1">
    <source>
        <dbReference type="SAM" id="MobiDB-lite"/>
    </source>
</evidence>
<feature type="compositionally biased region" description="Polar residues" evidence="1">
    <location>
        <begin position="21"/>
        <end position="38"/>
    </location>
</feature>
<proteinExistence type="predicted"/>
<organism evidence="2 3">
    <name type="scientific">Mycobacterium leprae</name>
    <dbReference type="NCBI Taxonomy" id="1769"/>
    <lineage>
        <taxon>Bacteria</taxon>
        <taxon>Bacillati</taxon>
        <taxon>Actinomycetota</taxon>
        <taxon>Actinomycetes</taxon>
        <taxon>Mycobacteriales</taxon>
        <taxon>Mycobacteriaceae</taxon>
        <taxon>Mycobacterium</taxon>
    </lineage>
</organism>
<gene>
    <name evidence="2" type="ORF">DIJ64_01660</name>
</gene>
<name>A0AAD0P4F8_MYCLR</name>
<feature type="region of interest" description="Disordered" evidence="1">
    <location>
        <begin position="1"/>
        <end position="69"/>
    </location>
</feature>